<evidence type="ECO:0000256" key="2">
    <source>
        <dbReference type="ARBA" id="ARBA00004496"/>
    </source>
</evidence>
<evidence type="ECO:0000256" key="3">
    <source>
        <dbReference type="ARBA" id="ARBA00004679"/>
    </source>
</evidence>
<proteinExistence type="inferred from homology"/>
<feature type="domain" description="Phosphofructokinase" evidence="11">
    <location>
        <begin position="2"/>
        <end position="301"/>
    </location>
</feature>
<dbReference type="GO" id="GO:0047334">
    <property type="term" value="F:diphosphate-fructose-6-phosphate 1-phosphotransferase activity"/>
    <property type="evidence" value="ECO:0007669"/>
    <property type="project" value="UniProtKB-EC"/>
</dbReference>
<evidence type="ECO:0000256" key="1">
    <source>
        <dbReference type="ARBA" id="ARBA00001946"/>
    </source>
</evidence>
<feature type="active site" description="Proton acceptor" evidence="10">
    <location>
        <position position="129"/>
    </location>
</feature>
<dbReference type="GO" id="GO:0042802">
    <property type="term" value="F:identical protein binding"/>
    <property type="evidence" value="ECO:0007669"/>
    <property type="project" value="TreeGrafter"/>
</dbReference>
<protein>
    <recommendedName>
        <fullName evidence="10">Pyrophosphate--fructose 6-phosphate 1-phosphotransferase</fullName>
        <ecNumber evidence="10">2.7.1.90</ecNumber>
    </recommendedName>
    <alternativeName>
        <fullName evidence="10">6-phosphofructokinase, pyrophosphate dependent</fullName>
    </alternativeName>
    <alternativeName>
        <fullName evidence="10">PPi-dependent phosphofructokinase</fullName>
        <shortName evidence="10">PPi-PFK</shortName>
    </alternativeName>
    <alternativeName>
        <fullName evidence="10">Pyrophosphate-dependent 6-phosphofructose-1-kinase</fullName>
    </alternativeName>
</protein>
<keyword evidence="9 10" id="KW-0324">Glycolysis</keyword>
<dbReference type="HAMAP" id="MF_01976">
    <property type="entry name" value="Phosphofructokinase_III"/>
    <property type="match status" value="1"/>
</dbReference>
<evidence type="ECO:0000256" key="6">
    <source>
        <dbReference type="ARBA" id="ARBA00022723"/>
    </source>
</evidence>
<keyword evidence="13" id="KW-1185">Reference proteome</keyword>
<dbReference type="Pfam" id="PF00365">
    <property type="entry name" value="PFK"/>
    <property type="match status" value="1"/>
</dbReference>
<dbReference type="GO" id="GO:0005945">
    <property type="term" value="C:6-phosphofructokinase complex"/>
    <property type="evidence" value="ECO:0007669"/>
    <property type="project" value="TreeGrafter"/>
</dbReference>
<comment type="function">
    <text evidence="10">Catalyzes the phosphorylation of D-fructose 6-phosphate, the first committing step of glycolysis. Uses inorganic phosphate (PPi) as phosphoryl donor instead of ATP like common ATP-dependent phosphofructokinases (ATP-PFKs), which renders the reaction reversible, and can thus function both in glycolysis and gluconeogenesis. Consistently, PPi-PFK can replace the enzymes of both the forward (ATP-PFK) and reverse (fructose-bisphosphatase (FBPase)) reactions.</text>
</comment>
<dbReference type="InterPro" id="IPR035966">
    <property type="entry name" value="PKF_sf"/>
</dbReference>
<dbReference type="GO" id="GO:0006002">
    <property type="term" value="P:fructose 6-phosphate metabolic process"/>
    <property type="evidence" value="ECO:0007669"/>
    <property type="project" value="InterPro"/>
</dbReference>
<dbReference type="SUPFAM" id="SSF53784">
    <property type="entry name" value="Phosphofructokinase"/>
    <property type="match status" value="1"/>
</dbReference>
<dbReference type="NCBIfam" id="NF002872">
    <property type="entry name" value="PRK03202.1"/>
    <property type="match status" value="1"/>
</dbReference>
<accession>A0A402CQG2</accession>
<comment type="activity regulation">
    <text evidence="10">Non-allosteric.</text>
</comment>
<evidence type="ECO:0000256" key="9">
    <source>
        <dbReference type="ARBA" id="ARBA00023152"/>
    </source>
</evidence>
<dbReference type="InterPro" id="IPR012829">
    <property type="entry name" value="Phosphofructokinase_III"/>
</dbReference>
<dbReference type="AlphaFoldDB" id="A0A402CQG2"/>
<comment type="cofactor">
    <cofactor evidence="1 10">
        <name>Mg(2+)</name>
        <dbReference type="ChEBI" id="CHEBI:18420"/>
    </cofactor>
</comment>
<dbReference type="GO" id="GO:0030388">
    <property type="term" value="P:fructose 1,6-bisphosphate metabolic process"/>
    <property type="evidence" value="ECO:0007669"/>
    <property type="project" value="TreeGrafter"/>
</dbReference>
<dbReference type="PRINTS" id="PR00476">
    <property type="entry name" value="PHFRCTKINASE"/>
</dbReference>
<feature type="binding site" description="in other chain" evidence="10">
    <location>
        <position position="224"/>
    </location>
    <ligand>
        <name>substrate</name>
        <note>ligand shared between dimeric partners</note>
    </ligand>
</feature>
<keyword evidence="6 10" id="KW-0479">Metal-binding</keyword>
<feature type="binding site" evidence="10">
    <location>
        <position position="164"/>
    </location>
    <ligand>
        <name>substrate</name>
        <note>ligand shared between dimeric partners</note>
    </ligand>
</feature>
<feature type="site" description="Important for catalytic activity; stabilizes the transition state when the phosphoryl donor is PPi" evidence="10">
    <location>
        <position position="126"/>
    </location>
</feature>
<reference evidence="12 13" key="1">
    <citation type="journal article" date="2019" name="Int. J. Syst. Evol. Microbiol.">
        <title>Capsulimonas corticalis gen. nov., sp. nov., an aerobic capsulated bacterium, of a novel bacterial order, Capsulimonadales ord. nov., of the class Armatimonadia of the phylum Armatimonadetes.</title>
        <authorList>
            <person name="Li J."/>
            <person name="Kudo C."/>
            <person name="Tonouchi A."/>
        </authorList>
    </citation>
    <scope>NUCLEOTIDE SEQUENCE [LARGE SCALE GENOMIC DNA]</scope>
    <source>
        <strain evidence="12 13">AX-7</strain>
    </source>
</reference>
<feature type="binding site" description="in other chain" evidence="10">
    <location>
        <begin position="127"/>
        <end position="129"/>
    </location>
    <ligand>
        <name>substrate</name>
        <note>ligand shared between dimeric partners</note>
    </ligand>
</feature>
<keyword evidence="7 10" id="KW-0418">Kinase</keyword>
<feature type="binding site" description="in other chain" evidence="10">
    <location>
        <begin position="171"/>
        <end position="173"/>
    </location>
    <ligand>
        <name>substrate</name>
        <note>ligand shared between dimeric partners</note>
    </ligand>
</feature>
<comment type="catalytic activity">
    <reaction evidence="10">
        <text>beta-D-fructose 6-phosphate + diphosphate = beta-D-fructose 1,6-bisphosphate + phosphate + H(+)</text>
        <dbReference type="Rhea" id="RHEA:13613"/>
        <dbReference type="ChEBI" id="CHEBI:15378"/>
        <dbReference type="ChEBI" id="CHEBI:32966"/>
        <dbReference type="ChEBI" id="CHEBI:33019"/>
        <dbReference type="ChEBI" id="CHEBI:43474"/>
        <dbReference type="ChEBI" id="CHEBI:57634"/>
        <dbReference type="EC" id="2.7.1.90"/>
    </reaction>
</comment>
<dbReference type="PANTHER" id="PTHR13697:SF52">
    <property type="entry name" value="ATP-DEPENDENT 6-PHOSPHOFRUCTOKINASE 3"/>
    <property type="match status" value="1"/>
</dbReference>
<dbReference type="InterPro" id="IPR000023">
    <property type="entry name" value="Phosphofructokinase_dom"/>
</dbReference>
<dbReference type="EC" id="2.7.1.90" evidence="10"/>
<feature type="binding site" evidence="10">
    <location>
        <position position="104"/>
    </location>
    <ligand>
        <name>Mg(2+)</name>
        <dbReference type="ChEBI" id="CHEBI:18420"/>
        <note>catalytic</note>
    </ligand>
</feature>
<comment type="similarity">
    <text evidence="10">Belongs to the phosphofructokinase type A (PFKA) family. Mixed-substrate PFK group III subfamily.</text>
</comment>
<evidence type="ECO:0000259" key="11">
    <source>
        <dbReference type="Pfam" id="PF00365"/>
    </source>
</evidence>
<evidence type="ECO:0000256" key="4">
    <source>
        <dbReference type="ARBA" id="ARBA00022490"/>
    </source>
</evidence>
<dbReference type="PANTHER" id="PTHR13697">
    <property type="entry name" value="PHOSPHOFRUCTOKINASE"/>
    <property type="match status" value="1"/>
</dbReference>
<feature type="binding site" evidence="10">
    <location>
        <position position="10"/>
    </location>
    <ligand>
        <name>diphosphate</name>
        <dbReference type="ChEBI" id="CHEBI:33019"/>
    </ligand>
</feature>
<keyword evidence="4 10" id="KW-0963">Cytoplasm</keyword>
<organism evidence="12 13">
    <name type="scientific">Capsulimonas corticalis</name>
    <dbReference type="NCBI Taxonomy" id="2219043"/>
    <lineage>
        <taxon>Bacteria</taxon>
        <taxon>Bacillati</taxon>
        <taxon>Armatimonadota</taxon>
        <taxon>Armatimonadia</taxon>
        <taxon>Capsulimonadales</taxon>
        <taxon>Capsulimonadaceae</taxon>
        <taxon>Capsulimonas</taxon>
    </lineage>
</organism>
<comment type="subunit">
    <text evidence="10">Homodimer or homotetramer.</text>
</comment>
<dbReference type="GO" id="GO:0016208">
    <property type="term" value="F:AMP binding"/>
    <property type="evidence" value="ECO:0007669"/>
    <property type="project" value="TreeGrafter"/>
</dbReference>
<evidence type="ECO:0000313" key="13">
    <source>
        <dbReference type="Proteomes" id="UP000287394"/>
    </source>
</evidence>
<evidence type="ECO:0000256" key="7">
    <source>
        <dbReference type="ARBA" id="ARBA00022777"/>
    </source>
</evidence>
<feature type="binding site" description="in other chain" evidence="10">
    <location>
        <begin position="275"/>
        <end position="278"/>
    </location>
    <ligand>
        <name>substrate</name>
        <note>ligand shared between dimeric partners</note>
    </ligand>
</feature>
<dbReference type="FunCoup" id="A0A402CQG2">
    <property type="interactions" value="345"/>
</dbReference>
<feature type="binding site" evidence="10">
    <location>
        <position position="269"/>
    </location>
    <ligand>
        <name>substrate</name>
        <note>ligand shared between dimeric partners</note>
    </ligand>
</feature>
<evidence type="ECO:0000313" key="12">
    <source>
        <dbReference type="EMBL" id="BDI32672.1"/>
    </source>
</evidence>
<dbReference type="FunFam" id="3.40.50.460:FF:000002">
    <property type="entry name" value="ATP-dependent 6-phosphofructokinase"/>
    <property type="match status" value="1"/>
</dbReference>
<dbReference type="GO" id="GO:0046872">
    <property type="term" value="F:metal ion binding"/>
    <property type="evidence" value="ECO:0007669"/>
    <property type="project" value="UniProtKB-KW"/>
</dbReference>
<dbReference type="PIRSF" id="PIRSF000532">
    <property type="entry name" value="ATP_PFK_prok"/>
    <property type="match status" value="1"/>
</dbReference>
<name>A0A402CQG2_9BACT</name>
<feature type="site" description="Important for catalytic activity and substrate specificity; stabilizes the transition state when the phosphoryl donor is PPi; prevents ATP from binding by mimicking the alpha-phosphate group of ATP" evidence="10">
    <location>
        <position position="105"/>
    </location>
</feature>
<comment type="pathway">
    <text evidence="3 10">Carbohydrate degradation; glycolysis; D-glyceraldehyde 3-phosphate and glycerone phosphate from D-glucose: step 3/4.</text>
</comment>
<comment type="caution">
    <text evidence="10">Lacks conserved residue(s) required for the propagation of feature annotation.</text>
</comment>
<dbReference type="Gene3D" id="3.40.50.450">
    <property type="match status" value="1"/>
</dbReference>
<dbReference type="InterPro" id="IPR022953">
    <property type="entry name" value="ATP_PFK"/>
</dbReference>
<dbReference type="Gene3D" id="3.40.50.460">
    <property type="entry name" value="Phosphofructokinase domain"/>
    <property type="match status" value="1"/>
</dbReference>
<evidence type="ECO:0000256" key="5">
    <source>
        <dbReference type="ARBA" id="ARBA00022679"/>
    </source>
</evidence>
<dbReference type="OrthoDB" id="9802503at2"/>
<gene>
    <name evidence="10 12" type="primary">pfp</name>
    <name evidence="12" type="ORF">CCAX7_47230</name>
</gene>
<dbReference type="GO" id="GO:0070095">
    <property type="term" value="F:fructose-6-phosphate binding"/>
    <property type="evidence" value="ECO:0007669"/>
    <property type="project" value="TreeGrafter"/>
</dbReference>
<keyword evidence="8 10" id="KW-0460">Magnesium</keyword>
<dbReference type="GO" id="GO:0003872">
    <property type="term" value="F:6-phosphofructokinase activity"/>
    <property type="evidence" value="ECO:0007669"/>
    <property type="project" value="UniProtKB-UniRule"/>
</dbReference>
<dbReference type="KEGG" id="ccot:CCAX7_47230"/>
<evidence type="ECO:0000256" key="10">
    <source>
        <dbReference type="HAMAP-Rule" id="MF_01976"/>
    </source>
</evidence>
<dbReference type="GO" id="GO:0048029">
    <property type="term" value="F:monosaccharide binding"/>
    <property type="evidence" value="ECO:0007669"/>
    <property type="project" value="TreeGrafter"/>
</dbReference>
<dbReference type="Proteomes" id="UP000287394">
    <property type="component" value="Chromosome"/>
</dbReference>
<comment type="subcellular location">
    <subcellularLocation>
        <location evidence="2 10">Cytoplasm</location>
    </subcellularLocation>
</comment>
<keyword evidence="5 10" id="KW-0808">Transferase</keyword>
<evidence type="ECO:0000256" key="8">
    <source>
        <dbReference type="ARBA" id="ARBA00022842"/>
    </source>
</evidence>
<dbReference type="EMBL" id="AP025739">
    <property type="protein sequence ID" value="BDI32672.1"/>
    <property type="molecule type" value="Genomic_DNA"/>
</dbReference>
<dbReference type="GO" id="GO:0005524">
    <property type="term" value="F:ATP binding"/>
    <property type="evidence" value="ECO:0007669"/>
    <property type="project" value="InterPro"/>
</dbReference>
<dbReference type="InterPro" id="IPR012003">
    <property type="entry name" value="ATP_PFK_prok-type"/>
</dbReference>
<dbReference type="GO" id="GO:0061621">
    <property type="term" value="P:canonical glycolysis"/>
    <property type="evidence" value="ECO:0007669"/>
    <property type="project" value="TreeGrafter"/>
</dbReference>
<dbReference type="RefSeq" id="WP_119319620.1">
    <property type="nucleotide sequence ID" value="NZ_AP025739.1"/>
</dbReference>
<sequence>MKIGMLTGGGDCPGLNPAIRGAVLRLLDYGDEVIGFTQGWKGLVEGNTEPLTLERVEGIIDQGGTILRSSRTNPFAPGKEAQLEAVLANIKKFELDALVALGGEDTLGVASKLYTLHNVPTVGVPKTMDNDLDKTDYTFGFDSAASVALDSIDRLRDTAKSHDRVIVVEVMGRHAGWMALWSGVAGAADWVLLPEVAVDIEAMCEQLKKNYARGKTWGIVVVSEGVEIPGAQKGDNVELDAFGHHQLGDVGIGPAIAKEIEKRTGFPTRDVVLGHTVRGGSPTLFDRILGTRVGIHAAELVHKGDFGKMVALQGTEILAVPIQEAVKQWKLVPQDLYDTFVTTFNK</sequence>